<evidence type="ECO:0000256" key="3">
    <source>
        <dbReference type="PROSITE-ProRule" id="PRU00221"/>
    </source>
</evidence>
<dbReference type="InterPro" id="IPR024977">
    <property type="entry name" value="Apc4-like_WD40_dom"/>
</dbReference>
<dbReference type="SUPFAM" id="SSF50998">
    <property type="entry name" value="Quinoprotein alcohol dehydrogenase-like"/>
    <property type="match status" value="1"/>
</dbReference>
<feature type="repeat" description="WD" evidence="3">
    <location>
        <begin position="902"/>
        <end position="935"/>
    </location>
</feature>
<dbReference type="InterPro" id="IPR001680">
    <property type="entry name" value="WD40_rpt"/>
</dbReference>
<feature type="repeat" description="WD" evidence="3">
    <location>
        <begin position="1084"/>
        <end position="1125"/>
    </location>
</feature>
<evidence type="ECO:0000313" key="7">
    <source>
        <dbReference type="Proteomes" id="UP000238937"/>
    </source>
</evidence>
<dbReference type="OrthoDB" id="434800at2"/>
<dbReference type="Pfam" id="PF00400">
    <property type="entry name" value="WD40"/>
    <property type="match status" value="10"/>
</dbReference>
<dbReference type="AlphaFoldDB" id="A0A2T1GDL5"/>
<feature type="repeat" description="WD" evidence="3">
    <location>
        <begin position="744"/>
        <end position="785"/>
    </location>
</feature>
<comment type="caution">
    <text evidence="6">The sequence shown here is derived from an EMBL/GenBank/DDBJ whole genome shotgun (WGS) entry which is preliminary data.</text>
</comment>
<organism evidence="6 7">
    <name type="scientific">Chamaesiphon polymorphus CCALA 037</name>
    <dbReference type="NCBI Taxonomy" id="2107692"/>
    <lineage>
        <taxon>Bacteria</taxon>
        <taxon>Bacillati</taxon>
        <taxon>Cyanobacteriota</taxon>
        <taxon>Cyanophyceae</taxon>
        <taxon>Gomontiellales</taxon>
        <taxon>Chamaesiphonaceae</taxon>
        <taxon>Chamaesiphon</taxon>
    </lineage>
</organism>
<gene>
    <name evidence="6" type="ORF">C7B77_14600</name>
</gene>
<feature type="domain" description="Anaphase-promoting complex subunit 4-like WD40" evidence="5">
    <location>
        <begin position="960"/>
        <end position="1008"/>
    </location>
</feature>
<dbReference type="InterPro" id="IPR002182">
    <property type="entry name" value="NB-ARC"/>
</dbReference>
<feature type="domain" description="NB-ARC" evidence="4">
    <location>
        <begin position="127"/>
        <end position="227"/>
    </location>
</feature>
<dbReference type="PRINTS" id="PR00320">
    <property type="entry name" value="GPROTEINBRPT"/>
</dbReference>
<dbReference type="Gene3D" id="2.130.10.10">
    <property type="entry name" value="YVTN repeat-like/Quinoprotein amine dehydrogenase"/>
    <property type="match status" value="5"/>
</dbReference>
<dbReference type="Gene3D" id="3.40.50.300">
    <property type="entry name" value="P-loop containing nucleotide triphosphate hydrolases"/>
    <property type="match status" value="1"/>
</dbReference>
<dbReference type="PROSITE" id="PS00678">
    <property type="entry name" value="WD_REPEATS_1"/>
    <property type="match status" value="5"/>
</dbReference>
<dbReference type="SUPFAM" id="SSF50978">
    <property type="entry name" value="WD40 repeat-like"/>
    <property type="match status" value="1"/>
</dbReference>
<dbReference type="SMART" id="SM00320">
    <property type="entry name" value="WD40"/>
    <property type="match status" value="14"/>
</dbReference>
<dbReference type="InterPro" id="IPR020472">
    <property type="entry name" value="WD40_PAC1"/>
</dbReference>
<dbReference type="EMBL" id="PVWO01000178">
    <property type="protein sequence ID" value="PSB55580.1"/>
    <property type="molecule type" value="Genomic_DNA"/>
</dbReference>
<evidence type="ECO:0000259" key="5">
    <source>
        <dbReference type="Pfam" id="PF12894"/>
    </source>
</evidence>
<protein>
    <submittedName>
        <fullName evidence="6">Uncharacterized protein</fullName>
    </submittedName>
</protein>
<name>A0A2T1GDL5_9CYAN</name>
<dbReference type="PROSITE" id="PS50082">
    <property type="entry name" value="WD_REPEATS_2"/>
    <property type="match status" value="10"/>
</dbReference>
<dbReference type="InterPro" id="IPR015943">
    <property type="entry name" value="WD40/YVTN_repeat-like_dom_sf"/>
</dbReference>
<dbReference type="PROSITE" id="PS50294">
    <property type="entry name" value="WD_REPEATS_REGION"/>
    <property type="match status" value="8"/>
</dbReference>
<evidence type="ECO:0000259" key="4">
    <source>
        <dbReference type="Pfam" id="PF00931"/>
    </source>
</evidence>
<feature type="repeat" description="WD" evidence="3">
    <location>
        <begin position="698"/>
        <end position="743"/>
    </location>
</feature>
<dbReference type="PANTHER" id="PTHR19848:SF8">
    <property type="entry name" value="F-BOX AND WD REPEAT DOMAIN CONTAINING 7"/>
    <property type="match status" value="1"/>
</dbReference>
<keyword evidence="2" id="KW-0677">Repeat</keyword>
<dbReference type="InterPro" id="IPR019775">
    <property type="entry name" value="WD40_repeat_CS"/>
</dbReference>
<dbReference type="CDD" id="cd00200">
    <property type="entry name" value="WD40"/>
    <property type="match status" value="2"/>
</dbReference>
<accession>A0A2T1GDL5</accession>
<keyword evidence="7" id="KW-1185">Reference proteome</keyword>
<dbReference type="InterPro" id="IPR036322">
    <property type="entry name" value="WD40_repeat_dom_sf"/>
</dbReference>
<feature type="repeat" description="WD" evidence="3">
    <location>
        <begin position="614"/>
        <end position="655"/>
    </location>
</feature>
<evidence type="ECO:0000256" key="1">
    <source>
        <dbReference type="ARBA" id="ARBA00022574"/>
    </source>
</evidence>
<sequence length="1252" mass="139282">MATKKNRRRGVVLSPIGQQKIEHARRHLEKTENAGDRFTIEELSERSQLSLATMTKVLAARLGVDKQTLELVFVAFGLQMERADYHQPEHHEESAEIHLDSPATQVIDWGEAIDVSMFYGRDSEITTLTTWIQQDNCRLIALLGMGGIGKTALSVKIAQQLLQTARPFEFIVWRSLRNATPLESLLVDIIQVLSCQQENLASLPIPALLNRLLHYLRSHRCLLVLDNCEAILQSGEFAGVYRQDYEAYGELFRQVGEISHQSCLVLTSREKPQTIANLEGITLPVRSIALTGLPLDDSDRLFEAIGLSSSSSIDRHKLMSVYAGNPLALKIVATSIREIFDGDVDAFLSAETTVFNGIRRLLDQQYQRLMPIEQQVMTWLAIDRDWVTLAQLQADIVPAVTTQQLMEALESLSRRSLIEQKNARFTQQPVVMEYMTEQLINQICAEITNSQLSTLNSQLFNTYALTQTTVEEYVRESQIRLILQPIARYLRERFRSIEELERQMGQILELVRRSEITGSSYGAGNAIGLIQALQLNLTDYNFTELTIRQACFQNTPLHRVNLSRAHLIDCRFAEPVAEPSSSAVNASGELLAFGGHDGIVQMWQASTGQLSFAVQAHTTFILALTFSPDGKTLVSSSIGGGIKFWDAHTGNCQRTWEKGGIWTLAYSPDGRLLAAGLSDRDNSIYIWDVQTEECFKILLGHTAPVCGIAFAPHLIDDRQLLVTVGQDCVVKIWDLESGDCLRTLTEHTGQIWSVCFHPDGDRFATCSFDLSIKIWDVATGACLQTLWGHAKEVSRVRFSPDGHLLASASSDRTARLWDIETGKCLKVLQGHLEPVWAIEFTTGYVGSAARSDRRVDSSIARQVFVSIGVDRAMRFWDVSHLYRDHPFSIDPASISGHCLKTIQGCGTGIRALAIHPDGLLFASGGMSESIDLWDLGDRSDPYQPSEPTGKCLQKLTVRDSNTWTIAFHPQGKLLASGHMNGEMRIWEVESGKCLHNLTTNYSYMIQCCRFSPQGDLIGCIGSTEPIIRFWDSQTGECWRTICLEAESYIFGLDFHPQGRYFVTAGHDDRIRWWDMSSGECFRSQAGNEGHVWAIAFHPQGHLFASIGGSPDVKIWDAESGECLRLLAGHTGNLGAISFSPDGSILASGRSDRTIRLWDVLTGECLHVFEGHTSGVTSVGFTSSHMLASASFDGTIRLWDVQTGKCLNLFRPDRLYEGTNIAGITGLTDGEIATLKSLGAIDLLEPQGKIFDR</sequence>
<evidence type="ECO:0000313" key="6">
    <source>
        <dbReference type="EMBL" id="PSB55580.1"/>
    </source>
</evidence>
<feature type="repeat" description="WD" evidence="3">
    <location>
        <begin position="955"/>
        <end position="996"/>
    </location>
</feature>
<feature type="repeat" description="WD" evidence="3">
    <location>
        <begin position="1168"/>
        <end position="1208"/>
    </location>
</feature>
<dbReference type="Pfam" id="PF12894">
    <property type="entry name" value="ANAPC4_WD40"/>
    <property type="match status" value="1"/>
</dbReference>
<dbReference type="InterPro" id="IPR011047">
    <property type="entry name" value="Quinoprotein_ADH-like_sf"/>
</dbReference>
<evidence type="ECO:0000256" key="2">
    <source>
        <dbReference type="ARBA" id="ARBA00022737"/>
    </source>
</evidence>
<keyword evidence="1 3" id="KW-0853">WD repeat</keyword>
<dbReference type="SUPFAM" id="SSF52540">
    <property type="entry name" value="P-loop containing nucleoside triphosphate hydrolases"/>
    <property type="match status" value="1"/>
</dbReference>
<reference evidence="6 7" key="1">
    <citation type="submission" date="2018-03" db="EMBL/GenBank/DDBJ databases">
        <title>The ancient ancestry and fast evolution of plastids.</title>
        <authorList>
            <person name="Moore K.R."/>
            <person name="Magnabosco C."/>
            <person name="Momper L."/>
            <person name="Gold D.A."/>
            <person name="Bosak T."/>
            <person name="Fournier G.P."/>
        </authorList>
    </citation>
    <scope>NUCLEOTIDE SEQUENCE [LARGE SCALE GENOMIC DNA]</scope>
    <source>
        <strain evidence="6 7">CCALA 037</strain>
    </source>
</reference>
<proteinExistence type="predicted"/>
<dbReference type="InterPro" id="IPR027417">
    <property type="entry name" value="P-loop_NTPase"/>
</dbReference>
<feature type="repeat" description="WD" evidence="3">
    <location>
        <begin position="1126"/>
        <end position="1167"/>
    </location>
</feature>
<feature type="repeat" description="WD" evidence="3">
    <location>
        <begin position="1049"/>
        <end position="1083"/>
    </location>
</feature>
<feature type="repeat" description="WD" evidence="3">
    <location>
        <begin position="786"/>
        <end position="827"/>
    </location>
</feature>
<dbReference type="Pfam" id="PF00931">
    <property type="entry name" value="NB-ARC"/>
    <property type="match status" value="1"/>
</dbReference>
<dbReference type="Proteomes" id="UP000238937">
    <property type="component" value="Unassembled WGS sequence"/>
</dbReference>
<dbReference type="PANTHER" id="PTHR19848">
    <property type="entry name" value="WD40 REPEAT PROTEIN"/>
    <property type="match status" value="1"/>
</dbReference>
<dbReference type="GO" id="GO:0043531">
    <property type="term" value="F:ADP binding"/>
    <property type="evidence" value="ECO:0007669"/>
    <property type="project" value="InterPro"/>
</dbReference>
<dbReference type="PRINTS" id="PR00364">
    <property type="entry name" value="DISEASERSIST"/>
</dbReference>